<dbReference type="GO" id="GO:0000155">
    <property type="term" value="F:phosphorelay sensor kinase activity"/>
    <property type="evidence" value="ECO:0007669"/>
    <property type="project" value="InterPro"/>
</dbReference>
<dbReference type="EMBL" id="JACHWF010000004">
    <property type="protein sequence ID" value="MBB3009294.1"/>
    <property type="molecule type" value="Genomic_DNA"/>
</dbReference>
<evidence type="ECO:0000256" key="7">
    <source>
        <dbReference type="ARBA" id="ARBA00022777"/>
    </source>
</evidence>
<keyword evidence="8 10" id="KW-1133">Transmembrane helix</keyword>
<name>A0A7W4VDH5_9BURK</name>
<dbReference type="PROSITE" id="PS50109">
    <property type="entry name" value="HIS_KIN"/>
    <property type="match status" value="1"/>
</dbReference>
<sequence>MPVRLRRSLALRLLAVAAIWLAAALGVSGWLLSALFERHVNQTYVRQLEHQLASLAAALDWNAEGRLVLHRSPADPRYELPYSGAYWQARAPGALLRSRSLWDTEMPATALRRLPAASAASHASDGSDGIAEVRSGPNQQSLLVVSRQLVLASADTPVEISVALDRTELRAARRSFNQTLAWSLTALGLGLMLAVAAQVRFGLAPLARLRRALGTMQARREASLGGAWPAEVEPLVTEINALLARNAQALERSRRQAADLAHAVKTPLAVLANEAAALPGTAAQAVSGQVEAMRRQVDRHLARARAAGAAAARGERIDAAPAVRELTRALARLHRERALELTVRGGGHFAGDRQDLVEMLGNLLDNACQWARTRVRVTLREDAGVLEIRVEDDGAGMPPEAQALATARYGRLDEAAAGSGLGLAIVTEIAALYDGSLALASSQLGGLAARLRLPAGQP</sequence>
<evidence type="ECO:0000256" key="4">
    <source>
        <dbReference type="ARBA" id="ARBA00022553"/>
    </source>
</evidence>
<dbReference type="InterPro" id="IPR036097">
    <property type="entry name" value="HisK_dim/P_sf"/>
</dbReference>
<organism evidence="12 13">
    <name type="scientific">Cupriavidus alkaliphilus</name>
    <dbReference type="NCBI Taxonomy" id="942866"/>
    <lineage>
        <taxon>Bacteria</taxon>
        <taxon>Pseudomonadati</taxon>
        <taxon>Pseudomonadota</taxon>
        <taxon>Betaproteobacteria</taxon>
        <taxon>Burkholderiales</taxon>
        <taxon>Burkholderiaceae</taxon>
        <taxon>Cupriavidus</taxon>
    </lineage>
</organism>
<dbReference type="PRINTS" id="PR00344">
    <property type="entry name" value="BCTRLSENSOR"/>
</dbReference>
<comment type="catalytic activity">
    <reaction evidence="1">
        <text>ATP + protein L-histidine = ADP + protein N-phospho-L-histidine.</text>
        <dbReference type="EC" id="2.7.13.3"/>
    </reaction>
</comment>
<keyword evidence="13" id="KW-1185">Reference proteome</keyword>
<dbReference type="GO" id="GO:0005886">
    <property type="term" value="C:plasma membrane"/>
    <property type="evidence" value="ECO:0007669"/>
    <property type="project" value="TreeGrafter"/>
</dbReference>
<accession>A0A7W4VDH5</accession>
<dbReference type="InterPro" id="IPR003594">
    <property type="entry name" value="HATPase_dom"/>
</dbReference>
<feature type="domain" description="Histidine kinase" evidence="11">
    <location>
        <begin position="259"/>
        <end position="457"/>
    </location>
</feature>
<dbReference type="SUPFAM" id="SSF55874">
    <property type="entry name" value="ATPase domain of HSP90 chaperone/DNA topoisomerase II/histidine kinase"/>
    <property type="match status" value="1"/>
</dbReference>
<dbReference type="SMART" id="SM00387">
    <property type="entry name" value="HATPase_c"/>
    <property type="match status" value="1"/>
</dbReference>
<dbReference type="PANTHER" id="PTHR45436">
    <property type="entry name" value="SENSOR HISTIDINE KINASE YKOH"/>
    <property type="match status" value="1"/>
</dbReference>
<evidence type="ECO:0000256" key="10">
    <source>
        <dbReference type="SAM" id="Phobius"/>
    </source>
</evidence>
<evidence type="ECO:0000256" key="1">
    <source>
        <dbReference type="ARBA" id="ARBA00000085"/>
    </source>
</evidence>
<evidence type="ECO:0000256" key="6">
    <source>
        <dbReference type="ARBA" id="ARBA00022692"/>
    </source>
</evidence>
<feature type="transmembrane region" description="Helical" evidence="10">
    <location>
        <begin position="180"/>
        <end position="203"/>
    </location>
</feature>
<protein>
    <recommendedName>
        <fullName evidence="3">histidine kinase</fullName>
        <ecNumber evidence="3">2.7.13.3</ecNumber>
    </recommendedName>
</protein>
<evidence type="ECO:0000259" key="11">
    <source>
        <dbReference type="PROSITE" id="PS50109"/>
    </source>
</evidence>
<keyword evidence="9 10" id="KW-0472">Membrane</keyword>
<dbReference type="AlphaFoldDB" id="A0A7W4VDH5"/>
<keyword evidence="7 12" id="KW-0418">Kinase</keyword>
<gene>
    <name evidence="12" type="ORF">FHX61_003967</name>
</gene>
<keyword evidence="6 10" id="KW-0812">Transmembrane</keyword>
<dbReference type="RefSeq" id="WP_183299912.1">
    <property type="nucleotide sequence ID" value="NZ_JACHWF010000004.1"/>
</dbReference>
<comment type="caution">
    <text evidence="12">The sequence shown here is derived from an EMBL/GenBank/DDBJ whole genome shotgun (WGS) entry which is preliminary data.</text>
</comment>
<dbReference type="EC" id="2.7.13.3" evidence="3"/>
<evidence type="ECO:0000313" key="13">
    <source>
        <dbReference type="Proteomes" id="UP000578036"/>
    </source>
</evidence>
<reference evidence="12 13" key="1">
    <citation type="submission" date="2020-08" db="EMBL/GenBank/DDBJ databases">
        <title>Genomic Encyclopedia of Type Strains, Phase IV (KMG-V): Genome sequencing to study the core and pangenomes of soil and plant-associated prokaryotes.</title>
        <authorList>
            <person name="Whitman W."/>
        </authorList>
    </citation>
    <scope>NUCLEOTIDE SEQUENCE [LARGE SCALE GENOMIC DNA]</scope>
    <source>
        <strain evidence="12 13">SLV-2362</strain>
    </source>
</reference>
<evidence type="ECO:0000256" key="9">
    <source>
        <dbReference type="ARBA" id="ARBA00023136"/>
    </source>
</evidence>
<keyword evidence="5" id="KW-0808">Transferase</keyword>
<proteinExistence type="predicted"/>
<dbReference type="InterPro" id="IPR005467">
    <property type="entry name" value="His_kinase_dom"/>
</dbReference>
<dbReference type="InterPro" id="IPR050428">
    <property type="entry name" value="TCS_sensor_his_kinase"/>
</dbReference>
<dbReference type="InterPro" id="IPR004358">
    <property type="entry name" value="Sig_transdc_His_kin-like_C"/>
</dbReference>
<comment type="subcellular location">
    <subcellularLocation>
        <location evidence="2">Membrane</location>
    </subcellularLocation>
</comment>
<dbReference type="InterPro" id="IPR036890">
    <property type="entry name" value="HATPase_C_sf"/>
</dbReference>
<dbReference type="Pfam" id="PF02518">
    <property type="entry name" value="HATPase_c"/>
    <property type="match status" value="1"/>
</dbReference>
<dbReference type="Gene3D" id="3.30.565.10">
    <property type="entry name" value="Histidine kinase-like ATPase, C-terminal domain"/>
    <property type="match status" value="1"/>
</dbReference>
<dbReference type="SUPFAM" id="SSF47384">
    <property type="entry name" value="Homodimeric domain of signal transducing histidine kinase"/>
    <property type="match status" value="1"/>
</dbReference>
<keyword evidence="4" id="KW-0597">Phosphoprotein</keyword>
<evidence type="ECO:0000256" key="8">
    <source>
        <dbReference type="ARBA" id="ARBA00022989"/>
    </source>
</evidence>
<evidence type="ECO:0000313" key="12">
    <source>
        <dbReference type="EMBL" id="MBB3009294.1"/>
    </source>
</evidence>
<evidence type="ECO:0000256" key="2">
    <source>
        <dbReference type="ARBA" id="ARBA00004370"/>
    </source>
</evidence>
<evidence type="ECO:0000256" key="3">
    <source>
        <dbReference type="ARBA" id="ARBA00012438"/>
    </source>
</evidence>
<dbReference type="Proteomes" id="UP000578036">
    <property type="component" value="Unassembled WGS sequence"/>
</dbReference>
<dbReference type="PANTHER" id="PTHR45436:SF5">
    <property type="entry name" value="SENSOR HISTIDINE KINASE TRCS"/>
    <property type="match status" value="1"/>
</dbReference>
<evidence type="ECO:0000256" key="5">
    <source>
        <dbReference type="ARBA" id="ARBA00022679"/>
    </source>
</evidence>